<evidence type="ECO:0000256" key="1">
    <source>
        <dbReference type="SAM" id="MobiDB-lite"/>
    </source>
</evidence>
<feature type="compositionally biased region" description="Polar residues" evidence="1">
    <location>
        <begin position="66"/>
        <end position="75"/>
    </location>
</feature>
<dbReference type="Proteomes" id="UP000607653">
    <property type="component" value="Unassembled WGS sequence"/>
</dbReference>
<evidence type="ECO:0000313" key="3">
    <source>
        <dbReference type="Proteomes" id="UP000607653"/>
    </source>
</evidence>
<evidence type="ECO:0000313" key="2">
    <source>
        <dbReference type="EMBL" id="DAD27519.1"/>
    </source>
</evidence>
<feature type="region of interest" description="Disordered" evidence="1">
    <location>
        <begin position="34"/>
        <end position="128"/>
    </location>
</feature>
<keyword evidence="3" id="KW-1185">Reference proteome</keyword>
<name>A0A822Y883_NELNU</name>
<comment type="caution">
    <text evidence="2">The sequence shown here is derived from an EMBL/GenBank/DDBJ whole genome shotgun (WGS) entry which is preliminary data.</text>
</comment>
<protein>
    <submittedName>
        <fullName evidence="2">Uncharacterized protein</fullName>
    </submittedName>
</protein>
<proteinExistence type="predicted"/>
<gene>
    <name evidence="2" type="ORF">HUJ06_028987</name>
</gene>
<sequence>MDVGEDEVTMKLMVYQSTEIISVMLIMNPNRRAREAQRHNHNQRSWLHRRPGKRGGSTVLGRLSIESCSTDNDNANGGWRSKSVQNGRKKSAGGENIQSNQRPLNLSSSNDKSSAEYGNDHGENGLLRLETPHECTLVAGNLRHRRGSSQGLRQCSDSVERTR</sequence>
<feature type="compositionally biased region" description="Polar residues" evidence="1">
    <location>
        <begin position="96"/>
        <end position="112"/>
    </location>
</feature>
<reference evidence="2 3" key="1">
    <citation type="journal article" date="2020" name="Mol. Biol. Evol.">
        <title>Distinct Expression and Methylation Patterns for Genes with Different Fates following a Single Whole-Genome Duplication in Flowering Plants.</title>
        <authorList>
            <person name="Shi T."/>
            <person name="Rahmani R.S."/>
            <person name="Gugger P.F."/>
            <person name="Wang M."/>
            <person name="Li H."/>
            <person name="Zhang Y."/>
            <person name="Li Z."/>
            <person name="Wang Q."/>
            <person name="Van de Peer Y."/>
            <person name="Marchal K."/>
            <person name="Chen J."/>
        </authorList>
    </citation>
    <scope>NUCLEOTIDE SEQUENCE [LARGE SCALE GENOMIC DNA]</scope>
    <source>
        <tissue evidence="2">Leaf</tissue>
    </source>
</reference>
<feature type="compositionally biased region" description="Basic residues" evidence="1">
    <location>
        <begin position="39"/>
        <end position="53"/>
    </location>
</feature>
<dbReference type="EMBL" id="DUZY01000002">
    <property type="protein sequence ID" value="DAD27519.1"/>
    <property type="molecule type" value="Genomic_DNA"/>
</dbReference>
<organism evidence="2 3">
    <name type="scientific">Nelumbo nucifera</name>
    <name type="common">Sacred lotus</name>
    <dbReference type="NCBI Taxonomy" id="4432"/>
    <lineage>
        <taxon>Eukaryota</taxon>
        <taxon>Viridiplantae</taxon>
        <taxon>Streptophyta</taxon>
        <taxon>Embryophyta</taxon>
        <taxon>Tracheophyta</taxon>
        <taxon>Spermatophyta</taxon>
        <taxon>Magnoliopsida</taxon>
        <taxon>Proteales</taxon>
        <taxon>Nelumbonaceae</taxon>
        <taxon>Nelumbo</taxon>
    </lineage>
</organism>
<accession>A0A822Y883</accession>
<dbReference type="AlphaFoldDB" id="A0A822Y883"/>